<evidence type="ECO:0000256" key="3">
    <source>
        <dbReference type="ARBA" id="ARBA00022481"/>
    </source>
</evidence>
<sequence length="550" mass="59260">MLGNMTIKARLTLLVSAIMVVIVFNQVVGYYATSQLQAATQDIAKRHILLIRLTNRIMFTLADQRTQVLLAISHNPANPASKLHDHPISKHLDQIAANRVKLNEYVDEMEKNTYSAEDKAMLKEFSAARSVFLNEGLEPAVAALKAEQWFEAERLALNKINPLVSAAIERGRAQAQHEDDMSKQALEEAMASAHNMELLMLFGLLLAIAVGAGMGYSIISGVVRSTGEMSATMSRTAADGDLTRIVPVHGKDELAQAARSFNSLMESFRQTVRQVHDSADNVITTATQLATSSTQITQGSQVQSEAAASTAAAVEEITVSINAVSANTEEVRKLSEQSLQQTRQGNQSVTEMINEIHSVQDAVNQIDVSVQEFVDSTRAIAGMTQQVKDIADQTNLLALNAAIEAARAGEQGRGFAVVADEVRKLAEKSAQSASEIDKVTNSLNQKSTHVETTVQGGLRSLKATQEHVARVSAILTEASESVTKSSAGVNDIASSVSEQSLASTEIARNVERIAQMSEENHAAVSSNSQDIVRLESLAKELQAAAGRFKT</sequence>
<dbReference type="SMART" id="SM00304">
    <property type="entry name" value="HAMP"/>
    <property type="match status" value="1"/>
</dbReference>
<dbReference type="InterPro" id="IPR004089">
    <property type="entry name" value="MCPsignal_dom"/>
</dbReference>
<dbReference type="InterPro" id="IPR047347">
    <property type="entry name" value="YvaQ-like_sensor"/>
</dbReference>
<dbReference type="GO" id="GO:0005886">
    <property type="term" value="C:plasma membrane"/>
    <property type="evidence" value="ECO:0007669"/>
    <property type="project" value="UniProtKB-SubCell"/>
</dbReference>
<evidence type="ECO:0000256" key="2">
    <source>
        <dbReference type="ARBA" id="ARBA00022475"/>
    </source>
</evidence>
<evidence type="ECO:0000256" key="6">
    <source>
        <dbReference type="ARBA" id="ARBA00022989"/>
    </source>
</evidence>
<feature type="domain" description="Methyl-accepting transducer" evidence="11">
    <location>
        <begin position="278"/>
        <end position="514"/>
    </location>
</feature>
<dbReference type="SUPFAM" id="SSF58104">
    <property type="entry name" value="Methyl-accepting chemotaxis protein (MCP) signaling domain"/>
    <property type="match status" value="1"/>
</dbReference>
<dbReference type="Pfam" id="PF02203">
    <property type="entry name" value="TarH"/>
    <property type="match status" value="1"/>
</dbReference>
<dbReference type="Pfam" id="PF00672">
    <property type="entry name" value="HAMP"/>
    <property type="match status" value="1"/>
</dbReference>
<protein>
    <submittedName>
        <fullName evidence="13">Putative methyl-accepting chemotaxis protein YoaH</fullName>
    </submittedName>
</protein>
<dbReference type="InterPro" id="IPR003660">
    <property type="entry name" value="HAMP_dom"/>
</dbReference>
<evidence type="ECO:0000256" key="10">
    <source>
        <dbReference type="SAM" id="Phobius"/>
    </source>
</evidence>
<feature type="domain" description="HAMP" evidence="12">
    <location>
        <begin position="220"/>
        <end position="273"/>
    </location>
</feature>
<dbReference type="PROSITE" id="PS50885">
    <property type="entry name" value="HAMP"/>
    <property type="match status" value="1"/>
</dbReference>
<evidence type="ECO:0000256" key="5">
    <source>
        <dbReference type="ARBA" id="ARBA00022692"/>
    </source>
</evidence>
<evidence type="ECO:0000256" key="7">
    <source>
        <dbReference type="ARBA" id="ARBA00023136"/>
    </source>
</evidence>
<accession>A0A1J5SC50</accession>
<dbReference type="SMART" id="SM00283">
    <property type="entry name" value="MA"/>
    <property type="match status" value="1"/>
</dbReference>
<evidence type="ECO:0000259" key="11">
    <source>
        <dbReference type="PROSITE" id="PS50111"/>
    </source>
</evidence>
<evidence type="ECO:0000256" key="9">
    <source>
        <dbReference type="ARBA" id="ARBA00029447"/>
    </source>
</evidence>
<dbReference type="GO" id="GO:0007165">
    <property type="term" value="P:signal transduction"/>
    <property type="evidence" value="ECO:0007669"/>
    <property type="project" value="UniProtKB-KW"/>
</dbReference>
<dbReference type="InterPro" id="IPR003122">
    <property type="entry name" value="Tar_rcpt_lig-bd"/>
</dbReference>
<dbReference type="EMBL" id="MLJW01000047">
    <property type="protein sequence ID" value="OIR05935.1"/>
    <property type="molecule type" value="Genomic_DNA"/>
</dbReference>
<proteinExistence type="inferred from homology"/>
<keyword evidence="8" id="KW-0807">Transducer</keyword>
<evidence type="ECO:0000256" key="1">
    <source>
        <dbReference type="ARBA" id="ARBA00004651"/>
    </source>
</evidence>
<dbReference type="PANTHER" id="PTHR32089">
    <property type="entry name" value="METHYL-ACCEPTING CHEMOTAXIS PROTEIN MCPB"/>
    <property type="match status" value="1"/>
</dbReference>
<name>A0A1J5SC50_9ZZZZ</name>
<comment type="similarity">
    <text evidence="9">Belongs to the methyl-accepting chemotaxis (MCP) protein family.</text>
</comment>
<gene>
    <name evidence="13" type="primary">yoaH_9</name>
    <name evidence="13" type="ORF">GALL_120640</name>
</gene>
<dbReference type="Gene3D" id="1.10.287.950">
    <property type="entry name" value="Methyl-accepting chemotaxis protein"/>
    <property type="match status" value="1"/>
</dbReference>
<dbReference type="PANTHER" id="PTHR32089:SF112">
    <property type="entry name" value="LYSOZYME-LIKE PROTEIN-RELATED"/>
    <property type="match status" value="1"/>
</dbReference>
<evidence type="ECO:0000256" key="4">
    <source>
        <dbReference type="ARBA" id="ARBA00022500"/>
    </source>
</evidence>
<keyword evidence="3" id="KW-0488">Methylation</keyword>
<evidence type="ECO:0000256" key="8">
    <source>
        <dbReference type="ARBA" id="ARBA00023224"/>
    </source>
</evidence>
<comment type="caution">
    <text evidence="13">The sequence shown here is derived from an EMBL/GenBank/DDBJ whole genome shotgun (WGS) entry which is preliminary data.</text>
</comment>
<dbReference type="GO" id="GO:0006935">
    <property type="term" value="P:chemotaxis"/>
    <property type="evidence" value="ECO:0007669"/>
    <property type="project" value="UniProtKB-KW"/>
</dbReference>
<keyword evidence="4" id="KW-0145">Chemotaxis</keyword>
<dbReference type="FunFam" id="1.10.287.950:FF:000001">
    <property type="entry name" value="Methyl-accepting chemotaxis sensory transducer"/>
    <property type="match status" value="1"/>
</dbReference>
<dbReference type="CDD" id="cd19411">
    <property type="entry name" value="MCP2201-like_sensor"/>
    <property type="match status" value="1"/>
</dbReference>
<keyword evidence="5 10" id="KW-0812">Transmembrane</keyword>
<keyword evidence="6 10" id="KW-1133">Transmembrane helix</keyword>
<dbReference type="Pfam" id="PF00015">
    <property type="entry name" value="MCPsignal"/>
    <property type="match status" value="1"/>
</dbReference>
<keyword evidence="7 10" id="KW-0472">Membrane</keyword>
<dbReference type="AlphaFoldDB" id="A0A1J5SC50"/>
<comment type="subcellular location">
    <subcellularLocation>
        <location evidence="1">Cell membrane</location>
        <topology evidence="1">Multi-pass membrane protein</topology>
    </subcellularLocation>
</comment>
<evidence type="ECO:0000313" key="13">
    <source>
        <dbReference type="EMBL" id="OIR05935.1"/>
    </source>
</evidence>
<organism evidence="13">
    <name type="scientific">mine drainage metagenome</name>
    <dbReference type="NCBI Taxonomy" id="410659"/>
    <lineage>
        <taxon>unclassified sequences</taxon>
        <taxon>metagenomes</taxon>
        <taxon>ecological metagenomes</taxon>
    </lineage>
</organism>
<keyword evidence="2" id="KW-1003">Cell membrane</keyword>
<evidence type="ECO:0000259" key="12">
    <source>
        <dbReference type="PROSITE" id="PS50885"/>
    </source>
</evidence>
<feature type="transmembrane region" description="Helical" evidence="10">
    <location>
        <begin position="198"/>
        <end position="219"/>
    </location>
</feature>
<dbReference type="CDD" id="cd06225">
    <property type="entry name" value="HAMP"/>
    <property type="match status" value="1"/>
</dbReference>
<dbReference type="PROSITE" id="PS50111">
    <property type="entry name" value="CHEMOTAXIS_TRANSDUC_2"/>
    <property type="match status" value="1"/>
</dbReference>
<reference evidence="13" key="1">
    <citation type="submission" date="2016-10" db="EMBL/GenBank/DDBJ databases">
        <title>Sequence of Gallionella enrichment culture.</title>
        <authorList>
            <person name="Poehlein A."/>
            <person name="Muehling M."/>
            <person name="Daniel R."/>
        </authorList>
    </citation>
    <scope>NUCLEOTIDE SEQUENCE</scope>
</reference>